<organism evidence="2 3">
    <name type="scientific">Helobdella robusta</name>
    <name type="common">Californian leech</name>
    <dbReference type="NCBI Taxonomy" id="6412"/>
    <lineage>
        <taxon>Eukaryota</taxon>
        <taxon>Metazoa</taxon>
        <taxon>Spiralia</taxon>
        <taxon>Lophotrochozoa</taxon>
        <taxon>Annelida</taxon>
        <taxon>Clitellata</taxon>
        <taxon>Hirudinea</taxon>
        <taxon>Rhynchobdellida</taxon>
        <taxon>Glossiphoniidae</taxon>
        <taxon>Helobdella</taxon>
    </lineage>
</organism>
<dbReference type="EMBL" id="AMQM01003489">
    <property type="status" value="NOT_ANNOTATED_CDS"/>
    <property type="molecule type" value="Genomic_DNA"/>
</dbReference>
<reference evidence="2" key="3">
    <citation type="submission" date="2015-06" db="UniProtKB">
        <authorList>
            <consortium name="EnsemblMetazoa"/>
        </authorList>
    </citation>
    <scope>IDENTIFICATION</scope>
</reference>
<protein>
    <submittedName>
        <fullName evidence="1 2">Uncharacterized protein</fullName>
    </submittedName>
</protein>
<dbReference type="InParanoid" id="T1F2S3"/>
<dbReference type="EMBL" id="KB096183">
    <property type="protein sequence ID" value="ESO07672.1"/>
    <property type="molecule type" value="Genomic_DNA"/>
</dbReference>
<dbReference type="RefSeq" id="XP_009014283.1">
    <property type="nucleotide sequence ID" value="XM_009016035.1"/>
</dbReference>
<evidence type="ECO:0000313" key="3">
    <source>
        <dbReference type="Proteomes" id="UP000015101"/>
    </source>
</evidence>
<sequence>MCNEQSVKILERKEKDLRARLTSNQNNVETIALSSLCSTNVLLNTLKEESVKAQLQMIRYSLKNYRQKRAKSGRKKEEDMMDDIIDDVIVDEDGADNIDEDGFINRESNISNIENYNQQVSKVI</sequence>
<evidence type="ECO:0000313" key="1">
    <source>
        <dbReference type="EMBL" id="ESO07672.1"/>
    </source>
</evidence>
<reference evidence="1 3" key="2">
    <citation type="journal article" date="2013" name="Nature">
        <title>Insights into bilaterian evolution from three spiralian genomes.</title>
        <authorList>
            <person name="Simakov O."/>
            <person name="Marletaz F."/>
            <person name="Cho S.J."/>
            <person name="Edsinger-Gonzales E."/>
            <person name="Havlak P."/>
            <person name="Hellsten U."/>
            <person name="Kuo D.H."/>
            <person name="Larsson T."/>
            <person name="Lv J."/>
            <person name="Arendt D."/>
            <person name="Savage R."/>
            <person name="Osoegawa K."/>
            <person name="de Jong P."/>
            <person name="Grimwood J."/>
            <person name="Chapman J.A."/>
            <person name="Shapiro H."/>
            <person name="Aerts A."/>
            <person name="Otillar R.P."/>
            <person name="Terry A.Y."/>
            <person name="Boore J.L."/>
            <person name="Grigoriev I.V."/>
            <person name="Lindberg D.R."/>
            <person name="Seaver E.C."/>
            <person name="Weisblat D.A."/>
            <person name="Putnam N.H."/>
            <person name="Rokhsar D.S."/>
        </authorList>
    </citation>
    <scope>NUCLEOTIDE SEQUENCE</scope>
</reference>
<accession>T1F2S3</accession>
<dbReference type="Proteomes" id="UP000015101">
    <property type="component" value="Unassembled WGS sequence"/>
</dbReference>
<keyword evidence="3" id="KW-1185">Reference proteome</keyword>
<dbReference type="GeneID" id="20203122"/>
<proteinExistence type="predicted"/>
<dbReference type="HOGENOM" id="CLU_2006350_0_0_1"/>
<name>T1F2S3_HELRO</name>
<dbReference type="KEGG" id="hro:HELRODRAFT_170203"/>
<dbReference type="AlphaFoldDB" id="T1F2S3"/>
<reference evidence="3" key="1">
    <citation type="submission" date="2012-12" db="EMBL/GenBank/DDBJ databases">
        <authorList>
            <person name="Hellsten U."/>
            <person name="Grimwood J."/>
            <person name="Chapman J.A."/>
            <person name="Shapiro H."/>
            <person name="Aerts A."/>
            <person name="Otillar R.P."/>
            <person name="Terry A.Y."/>
            <person name="Boore J.L."/>
            <person name="Simakov O."/>
            <person name="Marletaz F."/>
            <person name="Cho S.-J."/>
            <person name="Edsinger-Gonzales E."/>
            <person name="Havlak P."/>
            <person name="Kuo D.-H."/>
            <person name="Larsson T."/>
            <person name="Lv J."/>
            <person name="Arendt D."/>
            <person name="Savage R."/>
            <person name="Osoegawa K."/>
            <person name="de Jong P."/>
            <person name="Lindberg D.R."/>
            <person name="Seaver E.C."/>
            <person name="Weisblat D.A."/>
            <person name="Putnam N.H."/>
            <person name="Grigoriev I.V."/>
            <person name="Rokhsar D.S."/>
        </authorList>
    </citation>
    <scope>NUCLEOTIDE SEQUENCE</scope>
</reference>
<dbReference type="CTD" id="20203122"/>
<dbReference type="EnsemblMetazoa" id="HelroT170203">
    <property type="protein sequence ID" value="HelroP170203"/>
    <property type="gene ID" value="HelroG170203"/>
</dbReference>
<gene>
    <name evidence="2" type="primary">20203122</name>
    <name evidence="1" type="ORF">HELRODRAFT_170203</name>
</gene>
<evidence type="ECO:0000313" key="2">
    <source>
        <dbReference type="EnsemblMetazoa" id="HelroP170203"/>
    </source>
</evidence>